<evidence type="ECO:0000313" key="21">
    <source>
        <dbReference type="EMBL" id="CAB3377636.1"/>
    </source>
</evidence>
<dbReference type="InterPro" id="IPR036179">
    <property type="entry name" value="Ig-like_dom_sf"/>
</dbReference>
<proteinExistence type="predicted"/>
<evidence type="ECO:0000256" key="18">
    <source>
        <dbReference type="SAM" id="Phobius"/>
    </source>
</evidence>
<protein>
    <recommendedName>
        <fullName evidence="2">receptor protein-tyrosine kinase</fullName>
        <ecNumber evidence="2">2.7.10.1</ecNumber>
    </recommendedName>
</protein>
<evidence type="ECO:0000256" key="14">
    <source>
        <dbReference type="ARBA" id="ARBA00023157"/>
    </source>
</evidence>
<keyword evidence="4" id="KW-0808">Transferase</keyword>
<evidence type="ECO:0000256" key="16">
    <source>
        <dbReference type="ARBA" id="ARBA00023180"/>
    </source>
</evidence>
<keyword evidence="17" id="KW-0393">Immunoglobulin domain</keyword>
<dbReference type="FunFam" id="2.60.40.10:FF:000020">
    <property type="entry name" value="Fibroblast growth factor receptor"/>
    <property type="match status" value="1"/>
</dbReference>
<evidence type="ECO:0000256" key="12">
    <source>
        <dbReference type="ARBA" id="ARBA00023136"/>
    </source>
</evidence>
<dbReference type="GO" id="GO:0098609">
    <property type="term" value="P:cell-cell adhesion"/>
    <property type="evidence" value="ECO:0007669"/>
    <property type="project" value="TreeGrafter"/>
</dbReference>
<evidence type="ECO:0000313" key="22">
    <source>
        <dbReference type="Proteomes" id="UP000494165"/>
    </source>
</evidence>
<dbReference type="PANTHER" id="PTHR11640">
    <property type="entry name" value="NEPHRIN"/>
    <property type="match status" value="1"/>
</dbReference>
<evidence type="ECO:0000256" key="2">
    <source>
        <dbReference type="ARBA" id="ARBA00011902"/>
    </source>
</evidence>
<organism evidence="21 22">
    <name type="scientific">Cloeon dipterum</name>
    <dbReference type="NCBI Taxonomy" id="197152"/>
    <lineage>
        <taxon>Eukaryota</taxon>
        <taxon>Metazoa</taxon>
        <taxon>Ecdysozoa</taxon>
        <taxon>Arthropoda</taxon>
        <taxon>Hexapoda</taxon>
        <taxon>Insecta</taxon>
        <taxon>Pterygota</taxon>
        <taxon>Palaeoptera</taxon>
        <taxon>Ephemeroptera</taxon>
        <taxon>Pisciforma</taxon>
        <taxon>Baetidae</taxon>
        <taxon>Cloeon</taxon>
    </lineage>
</organism>
<gene>
    <name evidence="21" type="ORF">CLODIP_2_CD14058</name>
</gene>
<keyword evidence="10" id="KW-0067">ATP-binding</keyword>
<feature type="domain" description="Ig-like" evidence="20">
    <location>
        <begin position="21"/>
        <end position="95"/>
    </location>
</feature>
<keyword evidence="5 18" id="KW-0812">Transmembrane</keyword>
<evidence type="ECO:0000256" key="11">
    <source>
        <dbReference type="ARBA" id="ARBA00022989"/>
    </source>
</evidence>
<dbReference type="InterPro" id="IPR003599">
    <property type="entry name" value="Ig_sub"/>
</dbReference>
<reference evidence="21 22" key="1">
    <citation type="submission" date="2020-04" db="EMBL/GenBank/DDBJ databases">
        <authorList>
            <person name="Alioto T."/>
            <person name="Alioto T."/>
            <person name="Gomez Garrido J."/>
        </authorList>
    </citation>
    <scope>NUCLEOTIDE SEQUENCE [LARGE SCALE GENOMIC DNA]</scope>
</reference>
<dbReference type="SMART" id="SM00409">
    <property type="entry name" value="IG"/>
    <property type="match status" value="2"/>
</dbReference>
<dbReference type="Pfam" id="PF13927">
    <property type="entry name" value="Ig_3"/>
    <property type="match status" value="1"/>
</dbReference>
<dbReference type="GO" id="GO:0005886">
    <property type="term" value="C:plasma membrane"/>
    <property type="evidence" value="ECO:0007669"/>
    <property type="project" value="TreeGrafter"/>
</dbReference>
<keyword evidence="13" id="KW-0829">Tyrosine-protein kinase</keyword>
<dbReference type="EC" id="2.7.10.1" evidence="2"/>
<dbReference type="SUPFAM" id="SSF48726">
    <property type="entry name" value="Immunoglobulin"/>
    <property type="match status" value="2"/>
</dbReference>
<comment type="caution">
    <text evidence="21">The sequence shown here is derived from an EMBL/GenBank/DDBJ whole genome shotgun (WGS) entry which is preliminary data.</text>
</comment>
<dbReference type="InterPro" id="IPR007110">
    <property type="entry name" value="Ig-like_dom"/>
</dbReference>
<evidence type="ECO:0000256" key="4">
    <source>
        <dbReference type="ARBA" id="ARBA00022679"/>
    </source>
</evidence>
<dbReference type="GO" id="GO:0005524">
    <property type="term" value="F:ATP binding"/>
    <property type="evidence" value="ECO:0007669"/>
    <property type="project" value="UniProtKB-KW"/>
</dbReference>
<dbReference type="GO" id="GO:0005911">
    <property type="term" value="C:cell-cell junction"/>
    <property type="evidence" value="ECO:0007669"/>
    <property type="project" value="TreeGrafter"/>
</dbReference>
<comment type="subcellular location">
    <subcellularLocation>
        <location evidence="1">Membrane</location>
        <topology evidence="1">Single-pass type I membrane protein</topology>
    </subcellularLocation>
</comment>
<keyword evidence="16" id="KW-0325">Glycoprotein</keyword>
<keyword evidence="15" id="KW-0675">Receptor</keyword>
<evidence type="ECO:0000256" key="19">
    <source>
        <dbReference type="SAM" id="SignalP"/>
    </source>
</evidence>
<evidence type="ECO:0000256" key="6">
    <source>
        <dbReference type="ARBA" id="ARBA00022729"/>
    </source>
</evidence>
<evidence type="ECO:0000256" key="5">
    <source>
        <dbReference type="ARBA" id="ARBA00022692"/>
    </source>
</evidence>
<keyword evidence="7" id="KW-0677">Repeat</keyword>
<dbReference type="InterPro" id="IPR051275">
    <property type="entry name" value="Cell_adhesion_signaling"/>
</dbReference>
<dbReference type="AlphaFoldDB" id="A0A8S1D624"/>
<accession>A0A8S1D624</accession>
<keyword evidence="6 19" id="KW-0732">Signal</keyword>
<dbReference type="PROSITE" id="PS50835">
    <property type="entry name" value="IG_LIKE"/>
    <property type="match status" value="2"/>
</dbReference>
<keyword evidence="3" id="KW-0597">Phosphoprotein</keyword>
<evidence type="ECO:0000256" key="10">
    <source>
        <dbReference type="ARBA" id="ARBA00022840"/>
    </source>
</evidence>
<evidence type="ECO:0000256" key="13">
    <source>
        <dbReference type="ARBA" id="ARBA00023137"/>
    </source>
</evidence>
<dbReference type="InterPro" id="IPR003598">
    <property type="entry name" value="Ig_sub2"/>
</dbReference>
<dbReference type="GO" id="GO:0004714">
    <property type="term" value="F:transmembrane receptor protein tyrosine kinase activity"/>
    <property type="evidence" value="ECO:0007669"/>
    <property type="project" value="UniProtKB-EC"/>
</dbReference>
<dbReference type="InterPro" id="IPR013783">
    <property type="entry name" value="Ig-like_fold"/>
</dbReference>
<evidence type="ECO:0000256" key="17">
    <source>
        <dbReference type="ARBA" id="ARBA00023319"/>
    </source>
</evidence>
<dbReference type="SMART" id="SM00408">
    <property type="entry name" value="IGc2"/>
    <property type="match status" value="2"/>
</dbReference>
<dbReference type="OrthoDB" id="6244905at2759"/>
<evidence type="ECO:0000256" key="9">
    <source>
        <dbReference type="ARBA" id="ARBA00022777"/>
    </source>
</evidence>
<evidence type="ECO:0000256" key="7">
    <source>
        <dbReference type="ARBA" id="ARBA00022737"/>
    </source>
</evidence>
<feature type="signal peptide" evidence="19">
    <location>
        <begin position="1"/>
        <end position="25"/>
    </location>
</feature>
<evidence type="ECO:0000256" key="8">
    <source>
        <dbReference type="ARBA" id="ARBA00022741"/>
    </source>
</evidence>
<dbReference type="Gene3D" id="2.60.40.10">
    <property type="entry name" value="Immunoglobulins"/>
    <property type="match status" value="2"/>
</dbReference>
<evidence type="ECO:0000259" key="20">
    <source>
        <dbReference type="PROSITE" id="PS50835"/>
    </source>
</evidence>
<evidence type="ECO:0000256" key="3">
    <source>
        <dbReference type="ARBA" id="ARBA00022553"/>
    </source>
</evidence>
<keyword evidence="22" id="KW-1185">Reference proteome</keyword>
<feature type="transmembrane region" description="Helical" evidence="18">
    <location>
        <begin position="257"/>
        <end position="282"/>
    </location>
</feature>
<keyword evidence="9" id="KW-0418">Kinase</keyword>
<keyword evidence="14" id="KW-1015">Disulfide bond</keyword>
<feature type="domain" description="Ig-like" evidence="20">
    <location>
        <begin position="125"/>
        <end position="240"/>
    </location>
</feature>
<sequence length="298" mass="32852">MVATADFLLIVLIANLTLVFPHVLSEKQFEDEIVAVEMRVGSTAMLRCKSHKSSKVHNGVHWTKNGRRLSCRKGGCRPTLKITELSLEDGGLYECWKPQGLSPKLTYDLRVLDAESWRSKTNAAPALMNGPPEIEGPGNMSVPLGSAVALRCSVVSSLPPNIQWLRLLPDPLPEGERPHRVLEYEGSMYEVLRHSGIAPLSNNTWITKLVLAKLDIEDSGYYVCVATNNHGFQFQGGFVTVAEYSPAGGVEGSHSEILFIEVVLIATVFMLFATIGLALAYLAHWNRQQRTEVPDSLL</sequence>
<name>A0A8S1D624_9INSE</name>
<evidence type="ECO:0000256" key="1">
    <source>
        <dbReference type="ARBA" id="ARBA00004479"/>
    </source>
</evidence>
<keyword evidence="8" id="KW-0547">Nucleotide-binding</keyword>
<keyword evidence="12 18" id="KW-0472">Membrane</keyword>
<dbReference type="PANTHER" id="PTHR11640:SF31">
    <property type="entry name" value="IRREGULAR CHIASM C-ROUGHEST PROTEIN-RELATED"/>
    <property type="match status" value="1"/>
</dbReference>
<evidence type="ECO:0000256" key="15">
    <source>
        <dbReference type="ARBA" id="ARBA00023170"/>
    </source>
</evidence>
<dbReference type="Proteomes" id="UP000494165">
    <property type="component" value="Unassembled WGS sequence"/>
</dbReference>
<feature type="chain" id="PRO_5035714870" description="receptor protein-tyrosine kinase" evidence="19">
    <location>
        <begin position="26"/>
        <end position="298"/>
    </location>
</feature>
<dbReference type="EMBL" id="CADEPI010000148">
    <property type="protein sequence ID" value="CAB3377636.1"/>
    <property type="molecule type" value="Genomic_DNA"/>
</dbReference>
<dbReference type="GO" id="GO:0050839">
    <property type="term" value="F:cell adhesion molecule binding"/>
    <property type="evidence" value="ECO:0007669"/>
    <property type="project" value="TreeGrafter"/>
</dbReference>
<keyword evidence="11 18" id="KW-1133">Transmembrane helix</keyword>